<keyword evidence="4" id="KW-1185">Reference proteome</keyword>
<dbReference type="SUPFAM" id="SSF82171">
    <property type="entry name" value="DPP6 N-terminal domain-like"/>
    <property type="match status" value="1"/>
</dbReference>
<reference evidence="3 4" key="1">
    <citation type="journal article" date="2019" name="bioRxiv">
        <title>Bacteria contribute to plant secondary compound degradation in a generalist herbivore system.</title>
        <authorList>
            <person name="Francoeur C.B."/>
            <person name="Khadempour L."/>
            <person name="Moreira-Soto R.D."/>
            <person name="Gotting K."/>
            <person name="Book A.J."/>
            <person name="Pinto-Tomas A.A."/>
            <person name="Keefover-Ring K."/>
            <person name="Currie C.R."/>
        </authorList>
    </citation>
    <scope>NUCLEOTIDE SEQUENCE [LARGE SCALE GENOMIC DNA]</scope>
    <source>
        <strain evidence="3">Acro-835</strain>
    </source>
</reference>
<evidence type="ECO:0000313" key="4">
    <source>
        <dbReference type="Proteomes" id="UP001515683"/>
    </source>
</evidence>
<evidence type="ECO:0000313" key="3">
    <source>
        <dbReference type="EMBL" id="NIF20357.1"/>
    </source>
</evidence>
<sequence>MYRSRRALMSGISQSPALIPRDVLFSDPERSSVSLNPEGTHLAWLTPGETGMALWTAPVWDTLRAVPVSDVTGNIRSCLWTFLPGLMVCMIDDTGDENYVLYLVDTRNGSMTALTPLHHVRAQLLRQSRTQPDEILVLMNQRTPYCFDLYRINLVSGEAVMIEENQSGAIGYVTDEDFNVRYALRYEVDAALTLLQKDSHGHWKIFDSISALDASWFYLVGIVPESQKLIALDSRTRDTTALVLIDPTNAQREVIATAETDITGVLTDVSGSEIVAWVTEKNHRTYHTHSLAWAEDIGALNDRFAGNWSLVSRTEKDDLWLIAHDSDTSAGQFFLWDRIKQQACKLFDMLPRLADYTLASMEAITVISRDGFPLTSYLTRTYADCAPLVLLVHGGPWARDSFGFRPLHQWLSNRGYHCLSVNFRGSTGFGKAFINAADGEWGGRMDDDLSDAVRWAISAGITSPDKIAIMGASYGGFAVLSGMTRFPQQYACGIDICGPSSLLTLMNALPAWWSTVRAKFIRAIGDPDTEQGLALLKARSPLYRAESLVNPLMIVQGATDPRVSQSESEQIFNALQQAGKQVSYLLFPDEGHEIYQQSNRLVLFAQAEQFLAGVLKGRYQPLEADERDASLMRFYGETQQHDA</sequence>
<dbReference type="Proteomes" id="UP001515683">
    <property type="component" value="Unassembled WGS sequence"/>
</dbReference>
<dbReference type="Pfam" id="PF00326">
    <property type="entry name" value="Peptidase_S9"/>
    <property type="match status" value="1"/>
</dbReference>
<keyword evidence="1" id="KW-0378">Hydrolase</keyword>
<protein>
    <submittedName>
        <fullName evidence="3">S9 family peptidase</fullName>
    </submittedName>
</protein>
<dbReference type="EMBL" id="VWXF01000001">
    <property type="protein sequence ID" value="NIF20357.1"/>
    <property type="molecule type" value="Genomic_DNA"/>
</dbReference>
<dbReference type="InterPro" id="IPR029058">
    <property type="entry name" value="AB_hydrolase_fold"/>
</dbReference>
<accession>A0ABX0R7M0</accession>
<dbReference type="InterPro" id="IPR001375">
    <property type="entry name" value="Peptidase_S9_cat"/>
</dbReference>
<name>A0ABX0R7M0_9GAMM</name>
<gene>
    <name evidence="3" type="ORF">F3J40_01820</name>
</gene>
<dbReference type="SUPFAM" id="SSF53474">
    <property type="entry name" value="alpha/beta-Hydrolases"/>
    <property type="match status" value="1"/>
</dbReference>
<dbReference type="PANTHER" id="PTHR42776:SF27">
    <property type="entry name" value="DIPEPTIDYL PEPTIDASE FAMILY MEMBER 6"/>
    <property type="match status" value="1"/>
</dbReference>
<dbReference type="Gene3D" id="3.40.50.1820">
    <property type="entry name" value="alpha/beta hydrolase"/>
    <property type="match status" value="1"/>
</dbReference>
<dbReference type="PANTHER" id="PTHR42776">
    <property type="entry name" value="SERINE PEPTIDASE S9 FAMILY MEMBER"/>
    <property type="match status" value="1"/>
</dbReference>
<proteinExistence type="predicted"/>
<organism evidence="3 4">
    <name type="scientific">Candidatus Pantoea multigeneris</name>
    <dbReference type="NCBI Taxonomy" id="2608357"/>
    <lineage>
        <taxon>Bacteria</taxon>
        <taxon>Pseudomonadati</taxon>
        <taxon>Pseudomonadota</taxon>
        <taxon>Gammaproteobacteria</taxon>
        <taxon>Enterobacterales</taxon>
        <taxon>Erwiniaceae</taxon>
        <taxon>Pantoea</taxon>
    </lineage>
</organism>
<feature type="domain" description="Peptidase S9 prolyl oligopeptidase catalytic" evidence="2">
    <location>
        <begin position="408"/>
        <end position="616"/>
    </location>
</feature>
<comment type="caution">
    <text evidence="3">The sequence shown here is derived from an EMBL/GenBank/DDBJ whole genome shotgun (WGS) entry which is preliminary data.</text>
</comment>
<evidence type="ECO:0000259" key="2">
    <source>
        <dbReference type="Pfam" id="PF00326"/>
    </source>
</evidence>
<evidence type="ECO:0000256" key="1">
    <source>
        <dbReference type="ARBA" id="ARBA00022801"/>
    </source>
</evidence>